<dbReference type="InterPro" id="IPR020578">
    <property type="entry name" value="Aminotrans_V_PyrdxlP_BS"/>
</dbReference>
<dbReference type="InterPro" id="IPR000192">
    <property type="entry name" value="Aminotrans_V_dom"/>
</dbReference>
<evidence type="ECO:0000256" key="1">
    <source>
        <dbReference type="ARBA" id="ARBA00001933"/>
    </source>
</evidence>
<dbReference type="Gene3D" id="3.90.1150.10">
    <property type="entry name" value="Aspartate Aminotransferase, domain 1"/>
    <property type="match status" value="1"/>
</dbReference>
<dbReference type="Gene3D" id="3.40.640.10">
    <property type="entry name" value="Type I PLP-dependent aspartate aminotransferase-like (Major domain)"/>
    <property type="match status" value="1"/>
</dbReference>
<dbReference type="PANTHER" id="PTHR43586:SF4">
    <property type="entry name" value="ISOPENICILLIN N EPIMERASE"/>
    <property type="match status" value="1"/>
</dbReference>
<dbReference type="Pfam" id="PF00266">
    <property type="entry name" value="Aminotran_5"/>
    <property type="match status" value="1"/>
</dbReference>
<feature type="domain" description="Aminotransferase class V" evidence="5">
    <location>
        <begin position="4"/>
        <end position="371"/>
    </location>
</feature>
<dbReference type="InterPro" id="IPR010969">
    <property type="entry name" value="Cys_dSase-rel_unknwn_funct"/>
</dbReference>
<dbReference type="AlphaFoldDB" id="A0A1H3JA94"/>
<evidence type="ECO:0000256" key="2">
    <source>
        <dbReference type="ARBA" id="ARBA00022898"/>
    </source>
</evidence>
<dbReference type="EMBL" id="FNOU01000028">
    <property type="protein sequence ID" value="SDY36903.1"/>
    <property type="molecule type" value="Genomic_DNA"/>
</dbReference>
<name>A0A1H3JA94_EUBBA</name>
<evidence type="ECO:0000313" key="7">
    <source>
        <dbReference type="Proteomes" id="UP000199652"/>
    </source>
</evidence>
<dbReference type="OrthoDB" id="9804366at2"/>
<dbReference type="Proteomes" id="UP000199652">
    <property type="component" value="Unassembled WGS sequence"/>
</dbReference>
<dbReference type="PROSITE" id="PS00595">
    <property type="entry name" value="AA_TRANSFER_CLASS_5"/>
    <property type="match status" value="1"/>
</dbReference>
<dbReference type="GO" id="GO:0003824">
    <property type="term" value="F:catalytic activity"/>
    <property type="evidence" value="ECO:0007669"/>
    <property type="project" value="UniProtKB-ARBA"/>
</dbReference>
<evidence type="ECO:0000313" key="6">
    <source>
        <dbReference type="EMBL" id="SDY36903.1"/>
    </source>
</evidence>
<dbReference type="PANTHER" id="PTHR43586">
    <property type="entry name" value="CYSTEINE DESULFURASE"/>
    <property type="match status" value="1"/>
</dbReference>
<dbReference type="NCBIfam" id="TIGR01977">
    <property type="entry name" value="am_tr_V_EF2568"/>
    <property type="match status" value="1"/>
</dbReference>
<dbReference type="STRING" id="1528.SAMN04488579_12815"/>
<comment type="cofactor">
    <cofactor evidence="1 4">
        <name>pyridoxal 5'-phosphate</name>
        <dbReference type="ChEBI" id="CHEBI:597326"/>
    </cofactor>
</comment>
<organism evidence="6 7">
    <name type="scientific">Eubacterium barkeri</name>
    <name type="common">Clostridium barkeri</name>
    <dbReference type="NCBI Taxonomy" id="1528"/>
    <lineage>
        <taxon>Bacteria</taxon>
        <taxon>Bacillati</taxon>
        <taxon>Bacillota</taxon>
        <taxon>Clostridia</taxon>
        <taxon>Eubacteriales</taxon>
        <taxon>Eubacteriaceae</taxon>
        <taxon>Eubacterium</taxon>
    </lineage>
</organism>
<sequence length="383" mass="41022">MKSVYFDNASTSWPKAPGVSDAMTDFMENIGCNTGRGTYRRAFSVSRTVYDAREKLCRLFGGEKNSNVVFTANVTESLNMVLKGLLTPGDHVVATSLCHNAVARPLTSLAAQGVTHSFAHCHQDGHLDLGSLEAAIIPQTVAVVLTHGCNVSGSILPLKWVGDICKRHGIFYIVDAAQTAGLIPINVTDAHVDALCFTAHKGLGGPQGIGGFLVSDALARRMTPLLDGGTGSFSDSLSMPEILPDRFEAGTLNLPGIYGLSKALDYLETVGIPKIEKMERLLTSSFLMGLLTIPGLNIIGSLRTENHGPVVSVSCPDQDLSEIATALDRKYGIMTRVGLHCAPLSHQTLGSYPTGSLRFSFNHHNTLEEVAYTLDALRTLLKD</sequence>
<dbReference type="InterPro" id="IPR015422">
    <property type="entry name" value="PyrdxlP-dep_Trfase_small"/>
</dbReference>
<keyword evidence="2" id="KW-0663">Pyridoxal phosphate</keyword>
<reference evidence="7" key="1">
    <citation type="submission" date="2016-10" db="EMBL/GenBank/DDBJ databases">
        <authorList>
            <person name="Varghese N."/>
            <person name="Submissions S."/>
        </authorList>
    </citation>
    <scope>NUCLEOTIDE SEQUENCE [LARGE SCALE GENOMIC DNA]</scope>
    <source>
        <strain evidence="7">VPI 5359</strain>
    </source>
</reference>
<evidence type="ECO:0000256" key="4">
    <source>
        <dbReference type="RuleBase" id="RU004504"/>
    </source>
</evidence>
<dbReference type="RefSeq" id="WP_090246963.1">
    <property type="nucleotide sequence ID" value="NZ_FNOU01000028.1"/>
</dbReference>
<accession>A0A1H3JA94</accession>
<keyword evidence="7" id="KW-1185">Reference proteome</keyword>
<dbReference type="InterPro" id="IPR015421">
    <property type="entry name" value="PyrdxlP-dep_Trfase_major"/>
</dbReference>
<dbReference type="InterPro" id="IPR015424">
    <property type="entry name" value="PyrdxlP-dep_Trfase"/>
</dbReference>
<comment type="similarity">
    <text evidence="3">Belongs to the class-V pyridoxal-phosphate-dependent aminotransferase family.</text>
</comment>
<proteinExistence type="inferred from homology"/>
<evidence type="ECO:0000259" key="5">
    <source>
        <dbReference type="Pfam" id="PF00266"/>
    </source>
</evidence>
<gene>
    <name evidence="6" type="ORF">SAMN04488579_12815</name>
</gene>
<dbReference type="SUPFAM" id="SSF53383">
    <property type="entry name" value="PLP-dependent transferases"/>
    <property type="match status" value="1"/>
</dbReference>
<evidence type="ECO:0000256" key="3">
    <source>
        <dbReference type="RuleBase" id="RU004075"/>
    </source>
</evidence>
<protein>
    <submittedName>
        <fullName evidence="6">Cysteine desulfurase family protein</fullName>
    </submittedName>
</protein>